<dbReference type="Proteomes" id="UP000054270">
    <property type="component" value="Unassembled WGS sequence"/>
</dbReference>
<sequence>MSDTGEDGSDSNEQLQIQDQKRAHQRAEKAQQVQDLIIKDRAWFAAEHKKRPVDRPMPGAPAQVHLSQDPKKGKRSLESRPKEKQVSRVEVEGSIASDQSDDNAESPPKCVKRAPTRRSASTHSQKTKKNQRRGGKLQPHSEDSALTGSDSEENSSDCDSVQEDHTDSDADPRNQGDEEREDSEDNDDDLVGLDQEDVASRIISELSATKRTQNLFSQQPSWKSLSPKPTQPTLALSAEPPSDYGILPKPTRPALALSAEPPLALSAEPPLALSAEPPSGYGISPKPSDQRSLSPPTRRATTVRISVSLPLSRFCIAQTHPPTPPKVASSSPTPYSLRRGNQKSSQGSKTTKRDRVFQGERPNVIQPDLRNDSDAFLNAKAKRKKLRAAPLLTATAARTKPADENDDPAAVAADGDQESAEEAWPSHAQLLVMYSGCRNPGVGG</sequence>
<feature type="region of interest" description="Disordered" evidence="1">
    <location>
        <begin position="395"/>
        <end position="424"/>
    </location>
</feature>
<dbReference type="EMBL" id="KN817635">
    <property type="protein sequence ID" value="KJA15788.1"/>
    <property type="molecule type" value="Genomic_DNA"/>
</dbReference>
<evidence type="ECO:0000313" key="3">
    <source>
        <dbReference type="Proteomes" id="UP000054270"/>
    </source>
</evidence>
<dbReference type="AlphaFoldDB" id="A0A0D2LY40"/>
<feature type="compositionally biased region" description="Basic and acidic residues" evidence="1">
    <location>
        <begin position="19"/>
        <end position="29"/>
    </location>
</feature>
<feature type="compositionally biased region" description="Acidic residues" evidence="1">
    <location>
        <begin position="1"/>
        <end position="10"/>
    </location>
</feature>
<gene>
    <name evidence="2" type="ORF">HYPSUDRAFT_58625</name>
</gene>
<feature type="compositionally biased region" description="Basic and acidic residues" evidence="1">
    <location>
        <begin position="162"/>
        <end position="177"/>
    </location>
</feature>
<feature type="compositionally biased region" description="Acidic residues" evidence="1">
    <location>
        <begin position="178"/>
        <end position="197"/>
    </location>
</feature>
<feature type="region of interest" description="Disordered" evidence="1">
    <location>
        <begin position="1"/>
        <end position="33"/>
    </location>
</feature>
<organism evidence="2 3">
    <name type="scientific">Hypholoma sublateritium (strain FD-334 SS-4)</name>
    <dbReference type="NCBI Taxonomy" id="945553"/>
    <lineage>
        <taxon>Eukaryota</taxon>
        <taxon>Fungi</taxon>
        <taxon>Dikarya</taxon>
        <taxon>Basidiomycota</taxon>
        <taxon>Agaricomycotina</taxon>
        <taxon>Agaricomycetes</taxon>
        <taxon>Agaricomycetidae</taxon>
        <taxon>Agaricales</taxon>
        <taxon>Agaricineae</taxon>
        <taxon>Strophariaceae</taxon>
        <taxon>Hypholoma</taxon>
    </lineage>
</organism>
<proteinExistence type="predicted"/>
<feature type="compositionally biased region" description="Low complexity" evidence="1">
    <location>
        <begin position="253"/>
        <end position="279"/>
    </location>
</feature>
<feature type="compositionally biased region" description="Basic and acidic residues" evidence="1">
    <location>
        <begin position="68"/>
        <end position="91"/>
    </location>
</feature>
<feature type="compositionally biased region" description="Basic residues" evidence="1">
    <location>
        <begin position="125"/>
        <end position="135"/>
    </location>
</feature>
<keyword evidence="3" id="KW-1185">Reference proteome</keyword>
<evidence type="ECO:0000256" key="1">
    <source>
        <dbReference type="SAM" id="MobiDB-lite"/>
    </source>
</evidence>
<protein>
    <submittedName>
        <fullName evidence="2">Uncharacterized protein</fullName>
    </submittedName>
</protein>
<evidence type="ECO:0000313" key="2">
    <source>
        <dbReference type="EMBL" id="KJA15788.1"/>
    </source>
</evidence>
<feature type="compositionally biased region" description="Polar residues" evidence="1">
    <location>
        <begin position="206"/>
        <end position="234"/>
    </location>
</feature>
<reference evidence="3" key="1">
    <citation type="submission" date="2014-04" db="EMBL/GenBank/DDBJ databases">
        <title>Evolutionary Origins and Diversification of the Mycorrhizal Mutualists.</title>
        <authorList>
            <consortium name="DOE Joint Genome Institute"/>
            <consortium name="Mycorrhizal Genomics Consortium"/>
            <person name="Kohler A."/>
            <person name="Kuo A."/>
            <person name="Nagy L.G."/>
            <person name="Floudas D."/>
            <person name="Copeland A."/>
            <person name="Barry K.W."/>
            <person name="Cichocki N."/>
            <person name="Veneault-Fourrey C."/>
            <person name="LaButti K."/>
            <person name="Lindquist E.A."/>
            <person name="Lipzen A."/>
            <person name="Lundell T."/>
            <person name="Morin E."/>
            <person name="Murat C."/>
            <person name="Riley R."/>
            <person name="Ohm R."/>
            <person name="Sun H."/>
            <person name="Tunlid A."/>
            <person name="Henrissat B."/>
            <person name="Grigoriev I.V."/>
            <person name="Hibbett D.S."/>
            <person name="Martin F."/>
        </authorList>
    </citation>
    <scope>NUCLEOTIDE SEQUENCE [LARGE SCALE GENOMIC DNA]</scope>
    <source>
        <strain evidence="3">FD-334 SS-4</strain>
    </source>
</reference>
<feature type="region of interest" description="Disordered" evidence="1">
    <location>
        <begin position="47"/>
        <end position="371"/>
    </location>
</feature>
<name>A0A0D2LY40_HYPSF</name>
<accession>A0A0D2LY40</accession>
<feature type="compositionally biased region" description="Polar residues" evidence="1">
    <location>
        <begin position="290"/>
        <end position="305"/>
    </location>
</feature>